<dbReference type="Pfam" id="PF03103">
    <property type="entry name" value="DUF243"/>
    <property type="match status" value="1"/>
</dbReference>
<proteinExistence type="predicted"/>
<dbReference type="GO" id="GO:0040003">
    <property type="term" value="P:chitin-based cuticle development"/>
    <property type="evidence" value="ECO:0007669"/>
    <property type="project" value="TreeGrafter"/>
</dbReference>
<dbReference type="GO" id="GO:0008010">
    <property type="term" value="F:structural constituent of chitin-based larval cuticle"/>
    <property type="evidence" value="ECO:0007669"/>
    <property type="project" value="TreeGrafter"/>
</dbReference>
<evidence type="ECO:0000313" key="4">
    <source>
        <dbReference type="EMBL" id="VEN42152.1"/>
    </source>
</evidence>
<dbReference type="PANTHER" id="PTHR31927">
    <property type="entry name" value="FI07246P-RELATED-RELATED"/>
    <property type="match status" value="1"/>
</dbReference>
<feature type="chain" id="PRO_5024946892" description="DUF243 domain-containing protein" evidence="2">
    <location>
        <begin position="17"/>
        <end position="309"/>
    </location>
</feature>
<dbReference type="InterPro" id="IPR004145">
    <property type="entry name" value="DUF243"/>
</dbReference>
<organism evidence="4 5">
    <name type="scientific">Callosobruchus maculatus</name>
    <name type="common">Southern cowpea weevil</name>
    <name type="synonym">Pulse bruchid</name>
    <dbReference type="NCBI Taxonomy" id="64391"/>
    <lineage>
        <taxon>Eukaryota</taxon>
        <taxon>Metazoa</taxon>
        <taxon>Ecdysozoa</taxon>
        <taxon>Arthropoda</taxon>
        <taxon>Hexapoda</taxon>
        <taxon>Insecta</taxon>
        <taxon>Pterygota</taxon>
        <taxon>Neoptera</taxon>
        <taxon>Endopterygota</taxon>
        <taxon>Coleoptera</taxon>
        <taxon>Polyphaga</taxon>
        <taxon>Cucujiformia</taxon>
        <taxon>Chrysomeloidea</taxon>
        <taxon>Chrysomelidae</taxon>
        <taxon>Bruchinae</taxon>
        <taxon>Bruchini</taxon>
        <taxon>Callosobruchus</taxon>
    </lineage>
</organism>
<dbReference type="GO" id="GO:0062129">
    <property type="term" value="C:chitin-based extracellular matrix"/>
    <property type="evidence" value="ECO:0007669"/>
    <property type="project" value="TreeGrafter"/>
</dbReference>
<name>A0A653C339_CALMS</name>
<feature type="domain" description="DUF243" evidence="3">
    <location>
        <begin position="136"/>
        <end position="235"/>
    </location>
</feature>
<evidence type="ECO:0000256" key="1">
    <source>
        <dbReference type="SAM" id="MobiDB-lite"/>
    </source>
</evidence>
<dbReference type="Proteomes" id="UP000410492">
    <property type="component" value="Unassembled WGS sequence"/>
</dbReference>
<reference evidence="4 5" key="1">
    <citation type="submission" date="2019-01" db="EMBL/GenBank/DDBJ databases">
        <authorList>
            <person name="Sayadi A."/>
        </authorList>
    </citation>
    <scope>NUCLEOTIDE SEQUENCE [LARGE SCALE GENOMIC DNA]</scope>
</reference>
<evidence type="ECO:0000259" key="3">
    <source>
        <dbReference type="SMART" id="SM00690"/>
    </source>
</evidence>
<feature type="signal peptide" evidence="2">
    <location>
        <begin position="1"/>
        <end position="16"/>
    </location>
</feature>
<dbReference type="PANTHER" id="PTHR31927:SF16">
    <property type="entry name" value="LP07342P"/>
    <property type="match status" value="1"/>
</dbReference>
<feature type="region of interest" description="Disordered" evidence="1">
    <location>
        <begin position="274"/>
        <end position="309"/>
    </location>
</feature>
<keyword evidence="5" id="KW-1185">Reference proteome</keyword>
<protein>
    <recommendedName>
        <fullName evidence="3">DUF243 domain-containing protein</fullName>
    </recommendedName>
</protein>
<evidence type="ECO:0000313" key="5">
    <source>
        <dbReference type="Proteomes" id="UP000410492"/>
    </source>
</evidence>
<evidence type="ECO:0000256" key="2">
    <source>
        <dbReference type="SAM" id="SignalP"/>
    </source>
</evidence>
<accession>A0A653C339</accession>
<dbReference type="OrthoDB" id="6376010at2759"/>
<keyword evidence="2" id="KW-0732">Signal</keyword>
<feature type="compositionally biased region" description="Low complexity" evidence="1">
    <location>
        <begin position="286"/>
        <end position="300"/>
    </location>
</feature>
<dbReference type="SMART" id="SM00690">
    <property type="entry name" value="DM5"/>
    <property type="match status" value="1"/>
</dbReference>
<gene>
    <name evidence="4" type="ORF">CALMAC_LOCUS5743</name>
</gene>
<sequence>MRPFVFITALVAVVSARPEPPSGYSYSAPVAVPSSQYGSPSAHSGFSSQASGYSGQASGFSGHSAGGFSGHSAGGFGGQSAGGFSGHSAGGFGGQGAASFGQSSFRSNGFGASAGGGDIGGFSSGFGGGFAASAPATVHKHVYVHVAPEEPEERRPQRILSTPAAQKHYKIIFIKAPTPPTPTAPVIPVQPQNEEKTLVYVLVKKPEEQPEINIPTPAPTQPSKPEVYFIKYNTRKEAGAGAGAGAGFGGTGSGQDLGGGDAGLDSVSIEANSAHGAGGFSGDTHGALSGGASTSAGVSSKYGPPGYQH</sequence>
<dbReference type="EMBL" id="CAACVG010006855">
    <property type="protein sequence ID" value="VEN42152.1"/>
    <property type="molecule type" value="Genomic_DNA"/>
</dbReference>
<dbReference type="AlphaFoldDB" id="A0A653C339"/>